<evidence type="ECO:0000256" key="2">
    <source>
        <dbReference type="ARBA" id="ARBA00022434"/>
    </source>
</evidence>
<keyword evidence="6" id="KW-0560">Oxidoreductase</keyword>
<keyword evidence="2 6" id="KW-0409">Iron storage</keyword>
<dbReference type="AlphaFoldDB" id="A0A1J1HJU8"/>
<protein>
    <recommendedName>
        <fullName evidence="6">Ferritin</fullName>
        <ecNumber evidence="6">1.16.3.1</ecNumber>
    </recommendedName>
</protein>
<proteinExistence type="inferred from homology"/>
<keyword evidence="4 5" id="KW-0408">Iron</keyword>
<name>A0A1J1HJU8_9DIPT</name>
<dbReference type="PROSITE" id="PS50905">
    <property type="entry name" value="FERRITIN_LIKE"/>
    <property type="match status" value="1"/>
</dbReference>
<dbReference type="InterPro" id="IPR001519">
    <property type="entry name" value="Ferritin"/>
</dbReference>
<dbReference type="GO" id="GO:0005737">
    <property type="term" value="C:cytoplasm"/>
    <property type="evidence" value="ECO:0007669"/>
    <property type="project" value="TreeGrafter"/>
</dbReference>
<dbReference type="InterPro" id="IPR009040">
    <property type="entry name" value="Ferritin-like_diiron"/>
</dbReference>
<feature type="binding site" evidence="5">
    <location>
        <position position="90"/>
    </location>
    <ligand>
        <name>Fe cation</name>
        <dbReference type="ChEBI" id="CHEBI:24875"/>
        <label>1</label>
    </ligand>
</feature>
<dbReference type="STRING" id="568069.A0A1J1HJU8"/>
<feature type="binding site" evidence="5">
    <location>
        <position position="93"/>
    </location>
    <ligand>
        <name>Fe cation</name>
        <dbReference type="ChEBI" id="CHEBI:24875"/>
        <label>1</label>
    </ligand>
</feature>
<feature type="domain" description="Ferritin-like diiron" evidence="8">
    <location>
        <begin position="38"/>
        <end position="221"/>
    </location>
</feature>
<dbReference type="InterPro" id="IPR008331">
    <property type="entry name" value="Ferritin_DPS_dom"/>
</dbReference>
<evidence type="ECO:0000256" key="7">
    <source>
        <dbReference type="SAM" id="SignalP"/>
    </source>
</evidence>
<feature type="binding site" evidence="5">
    <location>
        <position position="203"/>
    </location>
    <ligand>
        <name>Fe cation</name>
        <dbReference type="ChEBI" id="CHEBI:24875"/>
        <label>1</label>
    </ligand>
</feature>
<comment type="catalytic activity">
    <reaction evidence="6">
        <text>4 Fe(2+) + O2 + 4 H(+) = 4 Fe(3+) + 2 H2O</text>
        <dbReference type="Rhea" id="RHEA:11148"/>
        <dbReference type="ChEBI" id="CHEBI:15377"/>
        <dbReference type="ChEBI" id="CHEBI:15378"/>
        <dbReference type="ChEBI" id="CHEBI:15379"/>
        <dbReference type="ChEBI" id="CHEBI:29033"/>
        <dbReference type="ChEBI" id="CHEBI:29034"/>
        <dbReference type="EC" id="1.16.3.1"/>
    </reaction>
</comment>
<feature type="binding site" evidence="5">
    <location>
        <position position="167"/>
    </location>
    <ligand>
        <name>Fe cation</name>
        <dbReference type="ChEBI" id="CHEBI:24875"/>
        <label>1</label>
    </ligand>
</feature>
<dbReference type="EC" id="1.16.3.1" evidence="6"/>
<keyword evidence="3 5" id="KW-0479">Metal-binding</keyword>
<dbReference type="EMBL" id="CVRI01000006">
    <property type="protein sequence ID" value="CRK88336.1"/>
    <property type="molecule type" value="Genomic_DNA"/>
</dbReference>
<dbReference type="InterPro" id="IPR012347">
    <property type="entry name" value="Ferritin-like"/>
</dbReference>
<dbReference type="GO" id="GO:0006879">
    <property type="term" value="P:intracellular iron ion homeostasis"/>
    <property type="evidence" value="ECO:0007669"/>
    <property type="project" value="UniProtKB-KW"/>
</dbReference>
<feature type="chain" id="PRO_5012949832" description="Ferritin" evidence="7">
    <location>
        <begin position="22"/>
        <end position="238"/>
    </location>
</feature>
<evidence type="ECO:0000256" key="5">
    <source>
        <dbReference type="PIRSR" id="PIRSR601519-1"/>
    </source>
</evidence>
<evidence type="ECO:0000256" key="1">
    <source>
        <dbReference type="ARBA" id="ARBA00007513"/>
    </source>
</evidence>
<dbReference type="CDD" id="cd01056">
    <property type="entry name" value="Euk_Ferritin"/>
    <property type="match status" value="1"/>
</dbReference>
<dbReference type="PANTHER" id="PTHR11431">
    <property type="entry name" value="FERRITIN"/>
    <property type="match status" value="1"/>
</dbReference>
<feature type="signal peptide" evidence="7">
    <location>
        <begin position="1"/>
        <end position="21"/>
    </location>
</feature>
<dbReference type="GO" id="GO:0008198">
    <property type="term" value="F:ferrous iron binding"/>
    <property type="evidence" value="ECO:0007669"/>
    <property type="project" value="TreeGrafter"/>
</dbReference>
<dbReference type="Proteomes" id="UP000183832">
    <property type="component" value="Unassembled WGS sequence"/>
</dbReference>
<dbReference type="GO" id="GO:0004322">
    <property type="term" value="F:ferroxidase activity"/>
    <property type="evidence" value="ECO:0007669"/>
    <property type="project" value="UniProtKB-EC"/>
</dbReference>
<evidence type="ECO:0000256" key="6">
    <source>
        <dbReference type="RuleBase" id="RU361145"/>
    </source>
</evidence>
<evidence type="ECO:0000259" key="8">
    <source>
        <dbReference type="PROSITE" id="PS50905"/>
    </source>
</evidence>
<dbReference type="Pfam" id="PF00210">
    <property type="entry name" value="Ferritin"/>
    <property type="match status" value="1"/>
</dbReference>
<dbReference type="PANTHER" id="PTHR11431:SF43">
    <property type="entry name" value="FERRITIN"/>
    <property type="match status" value="1"/>
</dbReference>
<dbReference type="SUPFAM" id="SSF47240">
    <property type="entry name" value="Ferritin-like"/>
    <property type="match status" value="1"/>
</dbReference>
<comment type="similarity">
    <text evidence="1 6">Belongs to the ferritin family.</text>
</comment>
<accession>A0A1J1HJU8</accession>
<evidence type="ECO:0000256" key="4">
    <source>
        <dbReference type="ARBA" id="ARBA00023004"/>
    </source>
</evidence>
<gene>
    <name evidence="9" type="primary">putative Ferritin subunit</name>
    <name evidence="9" type="ORF">CLUMA_CG002115</name>
</gene>
<dbReference type="InterPro" id="IPR009078">
    <property type="entry name" value="Ferritin-like_SF"/>
</dbReference>
<dbReference type="GO" id="GO:0006826">
    <property type="term" value="P:iron ion transport"/>
    <property type="evidence" value="ECO:0007669"/>
    <property type="project" value="InterPro"/>
</dbReference>
<organism evidence="9 10">
    <name type="scientific">Clunio marinus</name>
    <dbReference type="NCBI Taxonomy" id="568069"/>
    <lineage>
        <taxon>Eukaryota</taxon>
        <taxon>Metazoa</taxon>
        <taxon>Ecdysozoa</taxon>
        <taxon>Arthropoda</taxon>
        <taxon>Hexapoda</taxon>
        <taxon>Insecta</taxon>
        <taxon>Pterygota</taxon>
        <taxon>Neoptera</taxon>
        <taxon>Endopterygota</taxon>
        <taxon>Diptera</taxon>
        <taxon>Nematocera</taxon>
        <taxon>Chironomoidea</taxon>
        <taxon>Chironomidae</taxon>
        <taxon>Clunio</taxon>
    </lineage>
</organism>
<evidence type="ECO:0000256" key="3">
    <source>
        <dbReference type="ARBA" id="ARBA00022723"/>
    </source>
</evidence>
<comment type="function">
    <text evidence="6">Stores iron in a soluble, non-toxic, readily available form. Important for iron homeostasis. Iron is taken up in the ferrous form and deposited as ferric hydroxides after oxidation.</text>
</comment>
<keyword evidence="7" id="KW-0732">Signal</keyword>
<feature type="binding site" evidence="5">
    <location>
        <position position="55"/>
    </location>
    <ligand>
        <name>Fe cation</name>
        <dbReference type="ChEBI" id="CHEBI:24875"/>
        <label>1</label>
    </ligand>
</feature>
<evidence type="ECO:0000313" key="10">
    <source>
        <dbReference type="Proteomes" id="UP000183832"/>
    </source>
</evidence>
<evidence type="ECO:0000313" key="9">
    <source>
        <dbReference type="EMBL" id="CRK88336.1"/>
    </source>
</evidence>
<dbReference type="GO" id="GO:0008199">
    <property type="term" value="F:ferric iron binding"/>
    <property type="evidence" value="ECO:0007669"/>
    <property type="project" value="InterPro"/>
</dbReference>
<sequence>MNKFGLLVAVTAICSLSSVLAETCTRDANSLFRGIDFVDMRDECVTETEEQIKKEITASLKYLSMAAYFAKDSVNRPGFAKLFFDSASEEREHAYKLIEYLSMRGRYLRQKDKNSWKSTIPNFDISSLVKDSENLNVMGVTLSDLTPAADAKTTSGLIALQNALKLETAVTKSIRNLVVKCEGEPFNHYHFVDYLTAEFLEEQYKGQRDLAGKISTLGKMVQNQGAELADFLFDKQLL</sequence>
<keyword evidence="10" id="KW-1185">Reference proteome</keyword>
<reference evidence="9 10" key="1">
    <citation type="submission" date="2015-04" db="EMBL/GenBank/DDBJ databases">
        <authorList>
            <person name="Syromyatnikov M.Y."/>
            <person name="Popov V.N."/>
        </authorList>
    </citation>
    <scope>NUCLEOTIDE SEQUENCE [LARGE SCALE GENOMIC DNA]</scope>
</reference>
<dbReference type="OrthoDB" id="186462at2759"/>
<dbReference type="Gene3D" id="1.20.1260.10">
    <property type="match status" value="1"/>
</dbReference>